<dbReference type="EMBL" id="BARS01021153">
    <property type="protein sequence ID" value="GAG13859.1"/>
    <property type="molecule type" value="Genomic_DNA"/>
</dbReference>
<evidence type="ECO:0000313" key="1">
    <source>
        <dbReference type="EMBL" id="GAG13859.1"/>
    </source>
</evidence>
<protein>
    <submittedName>
        <fullName evidence="1">Uncharacterized protein</fullName>
    </submittedName>
</protein>
<organism evidence="1">
    <name type="scientific">marine sediment metagenome</name>
    <dbReference type="NCBI Taxonomy" id="412755"/>
    <lineage>
        <taxon>unclassified sequences</taxon>
        <taxon>metagenomes</taxon>
        <taxon>ecological metagenomes</taxon>
    </lineage>
</organism>
<comment type="caution">
    <text evidence="1">The sequence shown here is derived from an EMBL/GenBank/DDBJ whole genome shotgun (WGS) entry which is preliminary data.</text>
</comment>
<accession>X0V6Q1</accession>
<dbReference type="AlphaFoldDB" id="X0V6Q1"/>
<gene>
    <name evidence="1" type="ORF">S01H1_34026</name>
</gene>
<proteinExistence type="predicted"/>
<sequence length="68" mass="7591">MAKSIRYTVGALIEELRGYKPGQLVLAIGSEESGKWVRRPVYKTEQDADDTEVYLYLGDAIPEEEGAD</sequence>
<reference evidence="1" key="1">
    <citation type="journal article" date="2014" name="Front. Microbiol.">
        <title>High frequency of phylogenetically diverse reductive dehalogenase-homologous genes in deep subseafloor sedimentary metagenomes.</title>
        <authorList>
            <person name="Kawai M."/>
            <person name="Futagami T."/>
            <person name="Toyoda A."/>
            <person name="Takaki Y."/>
            <person name="Nishi S."/>
            <person name="Hori S."/>
            <person name="Arai W."/>
            <person name="Tsubouchi T."/>
            <person name="Morono Y."/>
            <person name="Uchiyama I."/>
            <person name="Ito T."/>
            <person name="Fujiyama A."/>
            <person name="Inagaki F."/>
            <person name="Takami H."/>
        </authorList>
    </citation>
    <scope>NUCLEOTIDE SEQUENCE</scope>
    <source>
        <strain evidence="1">Expedition CK06-06</strain>
    </source>
</reference>
<name>X0V6Q1_9ZZZZ</name>